<evidence type="ECO:0000259" key="1">
    <source>
        <dbReference type="Pfam" id="PF12697"/>
    </source>
</evidence>
<accession>A0ABX1U2J9</accession>
<dbReference type="InterPro" id="IPR000073">
    <property type="entry name" value="AB_hydrolase_1"/>
</dbReference>
<evidence type="ECO:0000313" key="2">
    <source>
        <dbReference type="EMBL" id="NMQ29344.1"/>
    </source>
</evidence>
<reference evidence="2 3" key="1">
    <citation type="submission" date="2019-03" db="EMBL/GenBank/DDBJ databases">
        <title>Metabolic reconstructions from genomes of highly enriched 'Candidatus Accumulibacter' and 'Candidatus Competibacter' bioreactor populations.</title>
        <authorList>
            <person name="Annavajhala M.K."/>
            <person name="Welles L."/>
            <person name="Abbas B."/>
            <person name="Sorokin D."/>
            <person name="Park H."/>
            <person name="Van Loosdrecht M."/>
            <person name="Chandran K."/>
        </authorList>
    </citation>
    <scope>NUCLEOTIDE SEQUENCE [LARGE SCALE GENOMIC DNA]</scope>
    <source>
        <strain evidence="2 3">SBR_S</strain>
    </source>
</reference>
<sequence>MQLNIAGKRCHVGTGGKPFDPAASPYPPLLLIHGAANDRDCWRIVAGGLSAAGCALLVPDLPGHGQSAGPPLRSIEELADWLPALLDAAGVDRALLVGHSMGSLVTLECAARHPQSVSSLALLGSSAPMPVADALLKRAETHPDSVLRLMTEYSHTLPFLLTGGGGHGIWGPGATLAIMRRSPPGVLAIDLANCNNYLHGLEAAAQVACPTLLLVGRRDRMTPRRNLPLLQSALRQVVRTEIENCGHAMMNEQPQAVIEALLKFVGSTATKATAIRPCDRA</sequence>
<dbReference type="Gene3D" id="3.40.50.1820">
    <property type="entry name" value="alpha/beta hydrolase"/>
    <property type="match status" value="1"/>
</dbReference>
<name>A0ABX1U2J9_9PROT</name>
<dbReference type="InterPro" id="IPR000639">
    <property type="entry name" value="Epox_hydrolase-like"/>
</dbReference>
<keyword evidence="2" id="KW-0378">Hydrolase</keyword>
<dbReference type="GO" id="GO:0016787">
    <property type="term" value="F:hydrolase activity"/>
    <property type="evidence" value="ECO:0007669"/>
    <property type="project" value="UniProtKB-KW"/>
</dbReference>
<organism evidence="2 3">
    <name type="scientific">Candidatus Accumulibacter phosphatis</name>
    <dbReference type="NCBI Taxonomy" id="327160"/>
    <lineage>
        <taxon>Bacteria</taxon>
        <taxon>Pseudomonadati</taxon>
        <taxon>Pseudomonadota</taxon>
        <taxon>Betaproteobacteria</taxon>
        <taxon>Candidatus Accumulibacter</taxon>
    </lineage>
</organism>
<dbReference type="PRINTS" id="PR00412">
    <property type="entry name" value="EPOXHYDRLASE"/>
</dbReference>
<feature type="domain" description="AB hydrolase-1" evidence="1">
    <location>
        <begin position="29"/>
        <end position="260"/>
    </location>
</feature>
<dbReference type="InterPro" id="IPR050228">
    <property type="entry name" value="Carboxylesterase_BioH"/>
</dbReference>
<dbReference type="InterPro" id="IPR029058">
    <property type="entry name" value="AB_hydrolase_fold"/>
</dbReference>
<dbReference type="RefSeq" id="WP_169067805.1">
    <property type="nucleotide sequence ID" value="NZ_SPMY01000053.1"/>
</dbReference>
<dbReference type="PRINTS" id="PR00111">
    <property type="entry name" value="ABHYDROLASE"/>
</dbReference>
<dbReference type="PANTHER" id="PTHR43194">
    <property type="entry name" value="HYDROLASE ALPHA/BETA FOLD FAMILY"/>
    <property type="match status" value="1"/>
</dbReference>
<keyword evidence="3" id="KW-1185">Reference proteome</keyword>
<comment type="caution">
    <text evidence="2">The sequence shown here is derived from an EMBL/GenBank/DDBJ whole genome shotgun (WGS) entry which is preliminary data.</text>
</comment>
<dbReference type="Pfam" id="PF12697">
    <property type="entry name" value="Abhydrolase_6"/>
    <property type="match status" value="1"/>
</dbReference>
<proteinExistence type="predicted"/>
<protein>
    <submittedName>
        <fullName evidence="2">Alpha/beta hydrolase</fullName>
    </submittedName>
</protein>
<dbReference type="SUPFAM" id="SSF53474">
    <property type="entry name" value="alpha/beta-Hydrolases"/>
    <property type="match status" value="1"/>
</dbReference>
<evidence type="ECO:0000313" key="3">
    <source>
        <dbReference type="Proteomes" id="UP000749010"/>
    </source>
</evidence>
<dbReference type="EMBL" id="SPMY01000053">
    <property type="protein sequence ID" value="NMQ29344.1"/>
    <property type="molecule type" value="Genomic_DNA"/>
</dbReference>
<gene>
    <name evidence="2" type="ORF">E4Q23_17190</name>
</gene>
<dbReference type="PANTHER" id="PTHR43194:SF5">
    <property type="entry name" value="PIMELOYL-[ACYL-CARRIER PROTEIN] METHYL ESTER ESTERASE"/>
    <property type="match status" value="1"/>
</dbReference>
<dbReference type="Proteomes" id="UP000749010">
    <property type="component" value="Unassembled WGS sequence"/>
</dbReference>